<dbReference type="OrthoDB" id="10264738at2759"/>
<dbReference type="EMBL" id="CAICTM010001378">
    <property type="protein sequence ID" value="CAB9523126.1"/>
    <property type="molecule type" value="Genomic_DNA"/>
</dbReference>
<keyword evidence="4" id="KW-1185">Reference proteome</keyword>
<evidence type="ECO:0000313" key="3">
    <source>
        <dbReference type="EMBL" id="CAB9523126.1"/>
    </source>
</evidence>
<dbReference type="GO" id="GO:0004722">
    <property type="term" value="F:protein serine/threonine phosphatase activity"/>
    <property type="evidence" value="ECO:0007669"/>
    <property type="project" value="InterPro"/>
</dbReference>
<reference evidence="3" key="1">
    <citation type="submission" date="2020-06" db="EMBL/GenBank/DDBJ databases">
        <authorList>
            <consortium name="Plant Systems Biology data submission"/>
        </authorList>
    </citation>
    <scope>NUCLEOTIDE SEQUENCE</scope>
    <source>
        <strain evidence="3">D6</strain>
    </source>
</reference>
<evidence type="ECO:0000259" key="2">
    <source>
        <dbReference type="PROSITE" id="PS51746"/>
    </source>
</evidence>
<dbReference type="SUPFAM" id="SSF81606">
    <property type="entry name" value="PP2C-like"/>
    <property type="match status" value="1"/>
</dbReference>
<dbReference type="InterPro" id="IPR015655">
    <property type="entry name" value="PP2C"/>
</dbReference>
<organism evidence="3 4">
    <name type="scientific">Seminavis robusta</name>
    <dbReference type="NCBI Taxonomy" id="568900"/>
    <lineage>
        <taxon>Eukaryota</taxon>
        <taxon>Sar</taxon>
        <taxon>Stramenopiles</taxon>
        <taxon>Ochrophyta</taxon>
        <taxon>Bacillariophyta</taxon>
        <taxon>Bacillariophyceae</taxon>
        <taxon>Bacillariophycidae</taxon>
        <taxon>Naviculales</taxon>
        <taxon>Naviculaceae</taxon>
        <taxon>Seminavis</taxon>
    </lineage>
</organism>
<dbReference type="Gene3D" id="3.60.40.10">
    <property type="entry name" value="PPM-type phosphatase domain"/>
    <property type="match status" value="1"/>
</dbReference>
<keyword evidence="3" id="KW-0418">Kinase</keyword>
<dbReference type="PROSITE" id="PS51746">
    <property type="entry name" value="PPM_2"/>
    <property type="match status" value="1"/>
</dbReference>
<feature type="compositionally biased region" description="Low complexity" evidence="1">
    <location>
        <begin position="24"/>
        <end position="37"/>
    </location>
</feature>
<feature type="compositionally biased region" description="Low complexity" evidence="1">
    <location>
        <begin position="513"/>
        <end position="524"/>
    </location>
</feature>
<feature type="domain" description="PPM-type phosphatase" evidence="2">
    <location>
        <begin position="157"/>
        <end position="509"/>
    </location>
</feature>
<accession>A0A9N8EPK1</accession>
<dbReference type="PANTHER" id="PTHR47992">
    <property type="entry name" value="PROTEIN PHOSPHATASE"/>
    <property type="match status" value="1"/>
</dbReference>
<evidence type="ECO:0000313" key="4">
    <source>
        <dbReference type="Proteomes" id="UP001153069"/>
    </source>
</evidence>
<dbReference type="GO" id="GO:0016301">
    <property type="term" value="F:kinase activity"/>
    <property type="evidence" value="ECO:0007669"/>
    <property type="project" value="UniProtKB-KW"/>
</dbReference>
<dbReference type="CDD" id="cd00143">
    <property type="entry name" value="PP2Cc"/>
    <property type="match status" value="1"/>
</dbReference>
<dbReference type="SMART" id="SM00332">
    <property type="entry name" value="PP2Cc"/>
    <property type="match status" value="1"/>
</dbReference>
<dbReference type="AlphaFoldDB" id="A0A9N8EPK1"/>
<dbReference type="InterPro" id="IPR036457">
    <property type="entry name" value="PPM-type-like_dom_sf"/>
</dbReference>
<sequence length="531" mass="57871">MAIGLSSSGGSGQYLMSALPLPPRQQQQQSNQARLSSTFSSSHQRKTTMRANVLIAVAAVVSLRPIMTMAEGRTAREEEPPQSKIWKYPNGKSCPYYGCPLFPIDVVKTPANHQHHQRLHAPEALESLSEIRNKTRQEIQPPVERTLSTAATHDMATITMTGYKGGSVATQINQDRAFVVGPYYITTDENENTNNSTERRLLGVFDGHAARGEIVSEYAVQQIGPLLAQKLQAALDTAAPNNVQDDEISTTKRVLHETFVELDQTAPADPTGGCTASVVLLQGQHVYIANAGDSQSIIGIYRKKTQQTSIVYISREDKPSLPDERQRVEDMGGYVYIPVRGTSRVVYVNPRTGAQTGLAMSRSLGDWAFGKLGVIPDPIVDVLNIPDVVQQELAKSRADVSDCWEIDDDGVIQRSKNKNDKECQSQSEPPASGDDDDDVHIFAVSATDGMLDYVNKEGIAQVVAQSLFEEQGLHPATACELLVTTAAQGWDTYRQGRYRDDIAIAVSTLRVPASAATASSSSKEASQKEEL</sequence>
<proteinExistence type="predicted"/>
<dbReference type="Pfam" id="PF00481">
    <property type="entry name" value="PP2C"/>
    <property type="match status" value="1"/>
</dbReference>
<comment type="caution">
    <text evidence="3">The sequence shown here is derived from an EMBL/GenBank/DDBJ whole genome shotgun (WGS) entry which is preliminary data.</text>
</comment>
<gene>
    <name evidence="3" type="ORF">SEMRO_1380_G267770.1</name>
</gene>
<protein>
    <submittedName>
        <fullName evidence="3">Linked kinase-associated serine/threonine phosphatase 2C</fullName>
    </submittedName>
</protein>
<feature type="region of interest" description="Disordered" evidence="1">
    <location>
        <begin position="415"/>
        <end position="438"/>
    </location>
</feature>
<evidence type="ECO:0000256" key="1">
    <source>
        <dbReference type="SAM" id="MobiDB-lite"/>
    </source>
</evidence>
<dbReference type="Proteomes" id="UP001153069">
    <property type="component" value="Unassembled WGS sequence"/>
</dbReference>
<keyword evidence="3" id="KW-0808">Transferase</keyword>
<dbReference type="InterPro" id="IPR001932">
    <property type="entry name" value="PPM-type_phosphatase-like_dom"/>
</dbReference>
<feature type="region of interest" description="Disordered" evidence="1">
    <location>
        <begin position="23"/>
        <end position="44"/>
    </location>
</feature>
<feature type="region of interest" description="Disordered" evidence="1">
    <location>
        <begin position="512"/>
        <end position="531"/>
    </location>
</feature>
<name>A0A9N8EPK1_9STRA</name>